<sequence length="124" mass="13150">MFTRAVFIVHGVVTLAAAVVLVVRPAAIPATVGITLGSTEYLLSYFLAAAELGIGVLSIGAARLRDADAVRFIAVCFAAFHGATAILEVRYMLMEGASTVLIANVVVRVIATVVFVFLARRRRT</sequence>
<proteinExistence type="predicted"/>
<organism evidence="2 3">
    <name type="scientific">Mycolicibacterium alvei</name>
    <dbReference type="NCBI Taxonomy" id="67081"/>
    <lineage>
        <taxon>Bacteria</taxon>
        <taxon>Bacillati</taxon>
        <taxon>Actinomycetota</taxon>
        <taxon>Actinomycetes</taxon>
        <taxon>Mycobacteriales</taxon>
        <taxon>Mycobacteriaceae</taxon>
        <taxon>Mycolicibacterium</taxon>
    </lineage>
</organism>
<feature type="transmembrane region" description="Helical" evidence="1">
    <location>
        <begin position="69"/>
        <end position="87"/>
    </location>
</feature>
<dbReference type="AlphaFoldDB" id="A0A6N4UPF4"/>
<dbReference type="EMBL" id="AP022565">
    <property type="protein sequence ID" value="BBX25421.1"/>
    <property type="molecule type" value="Genomic_DNA"/>
</dbReference>
<evidence type="ECO:0000256" key="1">
    <source>
        <dbReference type="SAM" id="Phobius"/>
    </source>
</evidence>
<dbReference type="Proteomes" id="UP000466906">
    <property type="component" value="Chromosome"/>
</dbReference>
<protein>
    <submittedName>
        <fullName evidence="2">Uncharacterized protein</fullName>
    </submittedName>
</protein>
<evidence type="ECO:0000313" key="3">
    <source>
        <dbReference type="Proteomes" id="UP000466906"/>
    </source>
</evidence>
<gene>
    <name evidence="2" type="ORF">MALV_05460</name>
</gene>
<keyword evidence="1" id="KW-1133">Transmembrane helix</keyword>
<accession>A0A6N4UPF4</accession>
<reference evidence="2 3" key="1">
    <citation type="journal article" date="2019" name="Emerg. Microbes Infect.">
        <title>Comprehensive subspecies identification of 175 nontuberculous mycobacteria species based on 7547 genomic profiles.</title>
        <authorList>
            <person name="Matsumoto Y."/>
            <person name="Kinjo T."/>
            <person name="Motooka D."/>
            <person name="Nabeya D."/>
            <person name="Jung N."/>
            <person name="Uechi K."/>
            <person name="Horii T."/>
            <person name="Iida T."/>
            <person name="Fujita J."/>
            <person name="Nakamura S."/>
        </authorList>
    </citation>
    <scope>NUCLEOTIDE SEQUENCE [LARGE SCALE GENOMIC DNA]</scope>
    <source>
        <strain evidence="2 3">JCM 12272</strain>
    </source>
</reference>
<keyword evidence="3" id="KW-1185">Reference proteome</keyword>
<dbReference type="RefSeq" id="WP_163660886.1">
    <property type="nucleotide sequence ID" value="NZ_AP022565.1"/>
</dbReference>
<feature type="transmembrane region" description="Helical" evidence="1">
    <location>
        <begin position="99"/>
        <end position="119"/>
    </location>
</feature>
<name>A0A6N4UPF4_9MYCO</name>
<feature type="transmembrane region" description="Helical" evidence="1">
    <location>
        <begin position="41"/>
        <end position="62"/>
    </location>
</feature>
<keyword evidence="1" id="KW-0812">Transmembrane</keyword>
<dbReference type="KEGG" id="malv:MALV_05460"/>
<keyword evidence="1" id="KW-0472">Membrane</keyword>
<evidence type="ECO:0000313" key="2">
    <source>
        <dbReference type="EMBL" id="BBX25421.1"/>
    </source>
</evidence>